<dbReference type="AlphaFoldDB" id="A0A9Q3D7I5"/>
<comment type="caution">
    <text evidence="2">The sequence shown here is derived from an EMBL/GenBank/DDBJ whole genome shotgun (WGS) entry which is preliminary data.</text>
</comment>
<evidence type="ECO:0000256" key="1">
    <source>
        <dbReference type="SAM" id="MobiDB-lite"/>
    </source>
</evidence>
<gene>
    <name evidence="2" type="ORF">O181_038166</name>
</gene>
<dbReference type="EMBL" id="AVOT02014734">
    <property type="protein sequence ID" value="MBW0498451.1"/>
    <property type="molecule type" value="Genomic_DNA"/>
</dbReference>
<feature type="region of interest" description="Disordered" evidence="1">
    <location>
        <begin position="130"/>
        <end position="237"/>
    </location>
</feature>
<reference evidence="2" key="1">
    <citation type="submission" date="2021-03" db="EMBL/GenBank/DDBJ databases">
        <title>Draft genome sequence of rust myrtle Austropuccinia psidii MF-1, a brazilian biotype.</title>
        <authorList>
            <person name="Quecine M.C."/>
            <person name="Pachon D.M.R."/>
            <person name="Bonatelli M.L."/>
            <person name="Correr F.H."/>
            <person name="Franceschini L.M."/>
            <person name="Leite T.F."/>
            <person name="Margarido G.R.A."/>
            <person name="Almeida C.A."/>
            <person name="Ferrarezi J.A."/>
            <person name="Labate C.A."/>
        </authorList>
    </citation>
    <scope>NUCLEOTIDE SEQUENCE</scope>
    <source>
        <strain evidence="2">MF-1</strain>
    </source>
</reference>
<evidence type="ECO:0000313" key="2">
    <source>
        <dbReference type="EMBL" id="MBW0498451.1"/>
    </source>
</evidence>
<dbReference type="OrthoDB" id="2503819at2759"/>
<evidence type="ECO:0000313" key="3">
    <source>
        <dbReference type="Proteomes" id="UP000765509"/>
    </source>
</evidence>
<feature type="compositionally biased region" description="Low complexity" evidence="1">
    <location>
        <begin position="186"/>
        <end position="196"/>
    </location>
</feature>
<feature type="region of interest" description="Disordered" evidence="1">
    <location>
        <begin position="85"/>
        <end position="115"/>
    </location>
</feature>
<sequence length="325" mass="34473">MGLTSSPTKSSMATDAFIEGQRQLLGLGQSDSRGDIHRSVGTMDARVTVFNASMTRMTGFALISRGGEDTKRLFGYEGDPKLIDRRFGGHAKRPREKGSDEECPNKPDAEQAQQPMAVDVNLPREAEQDDIHGAPVCGPQVPSKHDHTKIKPTQTPKRTRITNVLGLTDKVPLTAGDKVGPSGNTRSKASGSSRGKGNQRPTLALTHSRRDSCDNGGSRPLAQSKGRRWKGKNRAEGESDNIAEITAGIDGFSVFSNHQVEAALPPEGAAHLVGPCVKLAGGIDAGEWAQSITHSAKVEETAEAGSQVPVDAPKSCCPSTIRGLP</sequence>
<accession>A0A9Q3D7I5</accession>
<organism evidence="2 3">
    <name type="scientific">Austropuccinia psidii MF-1</name>
    <dbReference type="NCBI Taxonomy" id="1389203"/>
    <lineage>
        <taxon>Eukaryota</taxon>
        <taxon>Fungi</taxon>
        <taxon>Dikarya</taxon>
        <taxon>Basidiomycota</taxon>
        <taxon>Pucciniomycotina</taxon>
        <taxon>Pucciniomycetes</taxon>
        <taxon>Pucciniales</taxon>
        <taxon>Sphaerophragmiaceae</taxon>
        <taxon>Austropuccinia</taxon>
    </lineage>
</organism>
<keyword evidence="3" id="KW-1185">Reference proteome</keyword>
<proteinExistence type="predicted"/>
<name>A0A9Q3D7I5_9BASI</name>
<dbReference type="Proteomes" id="UP000765509">
    <property type="component" value="Unassembled WGS sequence"/>
</dbReference>
<feature type="compositionally biased region" description="Basic and acidic residues" evidence="1">
    <location>
        <begin position="96"/>
        <end position="109"/>
    </location>
</feature>
<protein>
    <submittedName>
        <fullName evidence="2">Uncharacterized protein</fullName>
    </submittedName>
</protein>